<feature type="compositionally biased region" description="Basic and acidic residues" evidence="1">
    <location>
        <begin position="10"/>
        <end position="35"/>
    </location>
</feature>
<dbReference type="Proteomes" id="UP001501447">
    <property type="component" value="Unassembled WGS sequence"/>
</dbReference>
<gene>
    <name evidence="2" type="ORF">GCM10009863_16890</name>
</gene>
<accession>A0ABP6CAT4</accession>
<organism evidence="2 3">
    <name type="scientific">Streptomyces axinellae</name>
    <dbReference type="NCBI Taxonomy" id="552788"/>
    <lineage>
        <taxon>Bacteria</taxon>
        <taxon>Bacillati</taxon>
        <taxon>Actinomycetota</taxon>
        <taxon>Actinomycetes</taxon>
        <taxon>Kitasatosporales</taxon>
        <taxon>Streptomycetaceae</taxon>
        <taxon>Streptomyces</taxon>
    </lineage>
</organism>
<sequence>MTQSTGMTGRTERMKQAPDHEDEILDVRRHQDPGRNRLTPVVKLPADVALAVVDALAGLVRTAHAGEEASPAPAGALKQAQEFEEGDVFMLEPPFEGFFADRYLMDFYDTAERDMCSRMHLHTGLRFVRMMTGPGTTIRVSSLSPVTVRPTAGWPGPLDTFTDALPGTPPGLHRDRHNVIVPPNSWVDMQIPRGVSHQFNAVGPNAVIDSVHPEESIETLREGMTGYRMMAQTIFLAKDKTPATTCADPTTPPAGPTTPGVAPAAPDAGGL</sequence>
<proteinExistence type="predicted"/>
<evidence type="ECO:0000256" key="1">
    <source>
        <dbReference type="SAM" id="MobiDB-lite"/>
    </source>
</evidence>
<feature type="region of interest" description="Disordered" evidence="1">
    <location>
        <begin position="243"/>
        <end position="271"/>
    </location>
</feature>
<evidence type="ECO:0000313" key="3">
    <source>
        <dbReference type="Proteomes" id="UP001501447"/>
    </source>
</evidence>
<reference evidence="3" key="1">
    <citation type="journal article" date="2019" name="Int. J. Syst. Evol. Microbiol.">
        <title>The Global Catalogue of Microorganisms (GCM) 10K type strain sequencing project: providing services to taxonomists for standard genome sequencing and annotation.</title>
        <authorList>
            <consortium name="The Broad Institute Genomics Platform"/>
            <consortium name="The Broad Institute Genome Sequencing Center for Infectious Disease"/>
            <person name="Wu L."/>
            <person name="Ma J."/>
        </authorList>
    </citation>
    <scope>NUCLEOTIDE SEQUENCE [LARGE SCALE GENOMIC DNA]</scope>
    <source>
        <strain evidence="3">JCM 16373</strain>
    </source>
</reference>
<comment type="caution">
    <text evidence="2">The sequence shown here is derived from an EMBL/GenBank/DDBJ whole genome shotgun (WGS) entry which is preliminary data.</text>
</comment>
<protein>
    <submittedName>
        <fullName evidence="2">Uncharacterized protein</fullName>
    </submittedName>
</protein>
<feature type="region of interest" description="Disordered" evidence="1">
    <location>
        <begin position="1"/>
        <end position="38"/>
    </location>
</feature>
<name>A0ABP6CAT4_9ACTN</name>
<evidence type="ECO:0000313" key="2">
    <source>
        <dbReference type="EMBL" id="GAA2603948.1"/>
    </source>
</evidence>
<feature type="compositionally biased region" description="Low complexity" evidence="1">
    <location>
        <begin position="257"/>
        <end position="271"/>
    </location>
</feature>
<dbReference type="EMBL" id="BAAARJ010000004">
    <property type="protein sequence ID" value="GAA2603948.1"/>
    <property type="molecule type" value="Genomic_DNA"/>
</dbReference>
<keyword evidence="3" id="KW-1185">Reference proteome</keyword>
<dbReference type="RefSeq" id="WP_344563742.1">
    <property type="nucleotide sequence ID" value="NZ_BAAARJ010000004.1"/>
</dbReference>